<keyword evidence="11" id="KW-1185">Reference proteome</keyword>
<feature type="transmembrane region" description="Helical" evidence="7">
    <location>
        <begin position="408"/>
        <end position="429"/>
    </location>
</feature>
<evidence type="ECO:0000256" key="4">
    <source>
        <dbReference type="ARBA" id="ARBA00022989"/>
    </source>
</evidence>
<dbReference type="NCBIfam" id="NF005141">
    <property type="entry name" value="PRK06590.1"/>
    <property type="match status" value="1"/>
</dbReference>
<evidence type="ECO:0000256" key="3">
    <source>
        <dbReference type="ARBA" id="ARBA00022692"/>
    </source>
</evidence>
<evidence type="ECO:0000256" key="6">
    <source>
        <dbReference type="RuleBase" id="RU000320"/>
    </source>
</evidence>
<comment type="caution">
    <text evidence="10">The sequence shown here is derived from an EMBL/GenBank/DDBJ whole genome shotgun (WGS) entry which is preliminary data.</text>
</comment>
<dbReference type="PANTHER" id="PTHR42829:SF2">
    <property type="entry name" value="NADH-UBIQUINONE OXIDOREDUCTASE CHAIN 5"/>
    <property type="match status" value="1"/>
</dbReference>
<accession>A0A840QRT8</accession>
<organism evidence="10 11">
    <name type="scientific">Texcoconibacillus texcoconensis</name>
    <dbReference type="NCBI Taxonomy" id="1095777"/>
    <lineage>
        <taxon>Bacteria</taxon>
        <taxon>Bacillati</taxon>
        <taxon>Bacillota</taxon>
        <taxon>Bacilli</taxon>
        <taxon>Bacillales</taxon>
        <taxon>Bacillaceae</taxon>
        <taxon>Texcoconibacillus</taxon>
    </lineage>
</organism>
<name>A0A840QRT8_9BACI</name>
<evidence type="ECO:0000313" key="10">
    <source>
        <dbReference type="EMBL" id="MBB5174060.1"/>
    </source>
</evidence>
<feature type="transmembrane region" description="Helical" evidence="7">
    <location>
        <begin position="112"/>
        <end position="130"/>
    </location>
</feature>
<feature type="transmembrane region" description="Helical" evidence="7">
    <location>
        <begin position="136"/>
        <end position="156"/>
    </location>
</feature>
<dbReference type="NCBIfam" id="TIGR01974">
    <property type="entry name" value="NDH_I_L"/>
    <property type="match status" value="1"/>
</dbReference>
<dbReference type="Gene3D" id="1.20.5.2700">
    <property type="match status" value="1"/>
</dbReference>
<dbReference type="InterPro" id="IPR001750">
    <property type="entry name" value="ND/Mrp_TM"/>
</dbReference>
<feature type="transmembrane region" description="Helical" evidence="7">
    <location>
        <begin position="168"/>
        <end position="186"/>
    </location>
</feature>
<dbReference type="GO" id="GO:0015990">
    <property type="term" value="P:electron transport coupled proton transport"/>
    <property type="evidence" value="ECO:0007669"/>
    <property type="project" value="TreeGrafter"/>
</dbReference>
<dbReference type="GO" id="GO:0005886">
    <property type="term" value="C:plasma membrane"/>
    <property type="evidence" value="ECO:0007669"/>
    <property type="project" value="UniProtKB-SubCell"/>
</dbReference>
<dbReference type="AlphaFoldDB" id="A0A840QRT8"/>
<feature type="transmembrane region" description="Helical" evidence="7">
    <location>
        <begin position="373"/>
        <end position="393"/>
    </location>
</feature>
<dbReference type="RefSeq" id="WP_184664498.1">
    <property type="nucleotide sequence ID" value="NZ_JACHHB010000010.1"/>
</dbReference>
<comment type="subcellular location">
    <subcellularLocation>
        <location evidence="1">Cell membrane</location>
        <topology evidence="1">Multi-pass membrane protein</topology>
    </subcellularLocation>
    <subcellularLocation>
        <location evidence="6">Membrane</location>
        <topology evidence="6">Multi-pass membrane protein</topology>
    </subcellularLocation>
</comment>
<dbReference type="GO" id="GO:0048038">
    <property type="term" value="F:quinone binding"/>
    <property type="evidence" value="ECO:0007669"/>
    <property type="project" value="UniProtKB-KW"/>
</dbReference>
<feature type="domain" description="NADH:quinone oxidoreductase/Mrp antiporter transmembrane" evidence="8">
    <location>
        <begin position="130"/>
        <end position="420"/>
    </location>
</feature>
<evidence type="ECO:0000256" key="5">
    <source>
        <dbReference type="ARBA" id="ARBA00023136"/>
    </source>
</evidence>
<feature type="transmembrane region" description="Helical" evidence="7">
    <location>
        <begin position="6"/>
        <end position="23"/>
    </location>
</feature>
<feature type="transmembrane region" description="Helical" evidence="7">
    <location>
        <begin position="275"/>
        <end position="296"/>
    </location>
</feature>
<evidence type="ECO:0000313" key="11">
    <source>
        <dbReference type="Proteomes" id="UP000551878"/>
    </source>
</evidence>
<feature type="domain" description="NADH-Ubiquinone oxidoreductase (complex I) chain 5 N-terminal" evidence="9">
    <location>
        <begin position="64"/>
        <end position="114"/>
    </location>
</feature>
<dbReference type="EMBL" id="JACHHB010000010">
    <property type="protein sequence ID" value="MBB5174060.1"/>
    <property type="molecule type" value="Genomic_DNA"/>
</dbReference>
<dbReference type="GO" id="GO:0008137">
    <property type="term" value="F:NADH dehydrogenase (ubiquinone) activity"/>
    <property type="evidence" value="ECO:0007669"/>
    <property type="project" value="InterPro"/>
</dbReference>
<keyword evidence="4 7" id="KW-1133">Transmembrane helix</keyword>
<dbReference type="Pfam" id="PF00361">
    <property type="entry name" value="Proton_antipo_M"/>
    <property type="match status" value="1"/>
</dbReference>
<dbReference type="Pfam" id="PF00662">
    <property type="entry name" value="Proton_antipo_N"/>
    <property type="match status" value="1"/>
</dbReference>
<dbReference type="InterPro" id="IPR018393">
    <property type="entry name" value="NADHpl_OxRdtase_5_subgr"/>
</dbReference>
<feature type="transmembrane region" description="Helical" evidence="7">
    <location>
        <begin position="335"/>
        <end position="352"/>
    </location>
</feature>
<proteinExistence type="inferred from homology"/>
<comment type="similarity">
    <text evidence="2">Belongs to the CPA3 antiporters (TC 2.A.63) subunit A family.</text>
</comment>
<dbReference type="GO" id="GO:0042773">
    <property type="term" value="P:ATP synthesis coupled electron transport"/>
    <property type="evidence" value="ECO:0007669"/>
    <property type="project" value="InterPro"/>
</dbReference>
<feature type="transmembrane region" description="Helical" evidence="7">
    <location>
        <begin position="303"/>
        <end position="329"/>
    </location>
</feature>
<feature type="transmembrane region" description="Helical" evidence="7">
    <location>
        <begin position="490"/>
        <end position="514"/>
    </location>
</feature>
<keyword evidence="5 7" id="KW-0472">Membrane</keyword>
<evidence type="ECO:0000256" key="1">
    <source>
        <dbReference type="ARBA" id="ARBA00004651"/>
    </source>
</evidence>
<evidence type="ECO:0000259" key="9">
    <source>
        <dbReference type="Pfam" id="PF00662"/>
    </source>
</evidence>
<evidence type="ECO:0000256" key="7">
    <source>
        <dbReference type="SAM" id="Phobius"/>
    </source>
</evidence>
<evidence type="ECO:0000256" key="2">
    <source>
        <dbReference type="ARBA" id="ARBA00008483"/>
    </source>
</evidence>
<feature type="transmembrane region" description="Helical" evidence="7">
    <location>
        <begin position="198"/>
        <end position="224"/>
    </location>
</feature>
<dbReference type="PRINTS" id="PR01435">
    <property type="entry name" value="NPOXDRDTASE5"/>
</dbReference>
<feature type="transmembrane region" description="Helical" evidence="7">
    <location>
        <begin position="597"/>
        <end position="619"/>
    </location>
</feature>
<reference evidence="10 11" key="1">
    <citation type="submission" date="2020-08" db="EMBL/GenBank/DDBJ databases">
        <title>Genomic Encyclopedia of Type Strains, Phase IV (KMG-IV): sequencing the most valuable type-strain genomes for metagenomic binning, comparative biology and taxonomic classification.</title>
        <authorList>
            <person name="Goeker M."/>
        </authorList>
    </citation>
    <scope>NUCLEOTIDE SEQUENCE [LARGE SCALE GENOMIC DNA]</scope>
    <source>
        <strain evidence="10 11">DSM 24696</strain>
    </source>
</reference>
<dbReference type="PANTHER" id="PTHR42829">
    <property type="entry name" value="NADH-UBIQUINONE OXIDOREDUCTASE CHAIN 5"/>
    <property type="match status" value="1"/>
</dbReference>
<feature type="transmembrane region" description="Helical" evidence="7">
    <location>
        <begin position="30"/>
        <end position="50"/>
    </location>
</feature>
<dbReference type="InterPro" id="IPR001516">
    <property type="entry name" value="Proton_antipo_N"/>
</dbReference>
<feature type="transmembrane region" description="Helical" evidence="7">
    <location>
        <begin position="450"/>
        <end position="470"/>
    </location>
</feature>
<gene>
    <name evidence="10" type="ORF">HNQ41_002254</name>
</gene>
<sequence>MIQNAWLIPVFPLIAFVVLLLFGRVLREKAAYVGITALALSFIFAVAVLFERIGGETYTFVVDWITFGESTVTMGYEVTPLNAMMLIVVTLVSLVVHIFSRDYMHEDDRIHVFYSYLGLFSFSMLGLVLAPNILQLFIFWELVGLCSFLLVGFWYYKPEAASAAKKAFLTTRVGDVGLLIGIVLLFNATGSFEYADAFAAVEAGLISDTMVTVIALCIFLGAVGKSAQFPLHVWLPDAMEGPTPVSALIHAATMVAAGVYLVGVMYPFFLASDTALTIVAYVGAITAIFAATIALVNHDIKRILAYSTISQLGFMMLALGTAGYVAGLFHLMTHAFFKALLFLGAGSVIYGVHHRQDIREMGGLWRRMKVTSVTFLIGALAIAGIFPLAGFWSKEEIFASVLANGDPFLFAIALITAFMTAFYMFRLFFKAFTGEFRGDHEPHENNGFMTLPLIVLGILAVVAGFVNAPFTGHALEGFLTEGIAVGEQAHGGFGLAVVSLLIAIGGIFLAWVIYGKRSISEDFLPGKFRAAHRLLMNKYFMDELYTVVFVRPCVGIGKALYAIDRFIVDGIVNLLAVVTRSVGSGLGKRQTGQFQTYGVVTIIGGIAVVALAFMLRGYFG</sequence>
<dbReference type="Proteomes" id="UP000551878">
    <property type="component" value="Unassembled WGS sequence"/>
</dbReference>
<keyword evidence="3 6" id="KW-0812">Transmembrane</keyword>
<feature type="transmembrane region" description="Helical" evidence="7">
    <location>
        <begin position="81"/>
        <end position="100"/>
    </location>
</feature>
<dbReference type="PRINTS" id="PR01434">
    <property type="entry name" value="NADHDHGNASE5"/>
</dbReference>
<feature type="transmembrane region" description="Helical" evidence="7">
    <location>
        <begin position="245"/>
        <end position="269"/>
    </location>
</feature>
<evidence type="ECO:0000259" key="8">
    <source>
        <dbReference type="Pfam" id="PF00361"/>
    </source>
</evidence>
<protein>
    <submittedName>
        <fullName evidence="10">NADH-quinone oxidoreductase subunit L</fullName>
    </submittedName>
</protein>
<dbReference type="GO" id="GO:0003954">
    <property type="term" value="F:NADH dehydrogenase activity"/>
    <property type="evidence" value="ECO:0007669"/>
    <property type="project" value="TreeGrafter"/>
</dbReference>
<dbReference type="InterPro" id="IPR003945">
    <property type="entry name" value="NU5C-like"/>
</dbReference>